<feature type="region of interest" description="Disordered" evidence="6">
    <location>
        <begin position="1"/>
        <end position="57"/>
    </location>
</feature>
<evidence type="ECO:0000256" key="2">
    <source>
        <dbReference type="ARBA" id="ARBA00022692"/>
    </source>
</evidence>
<evidence type="ECO:0000256" key="4">
    <source>
        <dbReference type="ARBA" id="ARBA00023136"/>
    </source>
</evidence>
<dbReference type="PANTHER" id="PTHR23427:SF2">
    <property type="entry name" value="SURFEIT LOCUS PROTEIN 1"/>
    <property type="match status" value="1"/>
</dbReference>
<dbReference type="InterPro" id="IPR002994">
    <property type="entry name" value="Surf1/Shy1"/>
</dbReference>
<organism evidence="7 8">
    <name type="scientific">Apiospora phragmitis</name>
    <dbReference type="NCBI Taxonomy" id="2905665"/>
    <lineage>
        <taxon>Eukaryota</taxon>
        <taxon>Fungi</taxon>
        <taxon>Dikarya</taxon>
        <taxon>Ascomycota</taxon>
        <taxon>Pezizomycotina</taxon>
        <taxon>Sordariomycetes</taxon>
        <taxon>Xylariomycetidae</taxon>
        <taxon>Amphisphaeriales</taxon>
        <taxon>Apiosporaceae</taxon>
        <taxon>Apiospora</taxon>
    </lineage>
</organism>
<keyword evidence="2 5" id="KW-0812">Transmembrane</keyword>
<comment type="caution">
    <text evidence="5">Lacks conserved residue(s) required for the propagation of feature annotation.</text>
</comment>
<proteinExistence type="inferred from homology"/>
<gene>
    <name evidence="7" type="ORF">PG994_007601</name>
</gene>
<dbReference type="EMBL" id="JAQQWL010000008">
    <property type="protein sequence ID" value="KAK8061235.1"/>
    <property type="molecule type" value="Genomic_DNA"/>
</dbReference>
<evidence type="ECO:0000256" key="6">
    <source>
        <dbReference type="SAM" id="MobiDB-lite"/>
    </source>
</evidence>
<keyword evidence="5" id="KW-0999">Mitochondrion inner membrane</keyword>
<comment type="similarity">
    <text evidence="5">Belongs to the SURF1 family.</text>
</comment>
<sequence length="273" mass="30626">MIEKRGRLPAPTRPPRRAPAGPSGNRLSGGSKPRYDPQSKSQQQQQQRHDDDESFLFCPAQQADAAIATATTALFPPRPRAPESSSPPKTRTSARSSTTRRSWCGRAGAGAGLIVLAIIPVTAFLLGSWQVQRLGWKTELIAKFEDRLVRKPLPLPPRIDPDAIHDFDFRRVWARSRFRHDQNGTRRTAGAPEKGRHEVLVNRGWVSKKHRNPSGTPPACPGVRLWWKACSEPWKKNMFTPDNRPDKGEFYSPRLKQMAELTGSQAVWVEATM</sequence>
<dbReference type="Pfam" id="PF02104">
    <property type="entry name" value="SURF1"/>
    <property type="match status" value="1"/>
</dbReference>
<comment type="caution">
    <text evidence="7">The sequence shown here is derived from an EMBL/GenBank/DDBJ whole genome shotgun (WGS) entry which is preliminary data.</text>
</comment>
<dbReference type="RefSeq" id="XP_066714497.1">
    <property type="nucleotide sequence ID" value="XM_066859010.1"/>
</dbReference>
<evidence type="ECO:0000256" key="1">
    <source>
        <dbReference type="ARBA" id="ARBA00004370"/>
    </source>
</evidence>
<name>A0ABR1UT83_9PEZI</name>
<feature type="non-terminal residue" evidence="7">
    <location>
        <position position="273"/>
    </location>
</feature>
<comment type="subcellular location">
    <subcellularLocation>
        <location evidence="1">Membrane</location>
    </subcellularLocation>
    <subcellularLocation>
        <location evidence="5">Mitochondrion inner membrane</location>
        <topology evidence="5">Multi-pass membrane protein</topology>
    </subcellularLocation>
</comment>
<evidence type="ECO:0000313" key="8">
    <source>
        <dbReference type="Proteomes" id="UP001480595"/>
    </source>
</evidence>
<accession>A0ABR1UT83</accession>
<feature type="compositionally biased region" description="Low complexity" evidence="6">
    <location>
        <begin position="82"/>
        <end position="103"/>
    </location>
</feature>
<dbReference type="CDD" id="cd06662">
    <property type="entry name" value="SURF1"/>
    <property type="match status" value="1"/>
</dbReference>
<keyword evidence="5" id="KW-0496">Mitochondrion</keyword>
<keyword evidence="3 5" id="KW-1133">Transmembrane helix</keyword>
<protein>
    <recommendedName>
        <fullName evidence="5">SURF1-like protein</fullName>
    </recommendedName>
</protein>
<dbReference type="PROSITE" id="PS50895">
    <property type="entry name" value="SURF1"/>
    <property type="match status" value="1"/>
</dbReference>
<feature type="transmembrane region" description="Helical" evidence="5">
    <location>
        <begin position="107"/>
        <end position="129"/>
    </location>
</feature>
<keyword evidence="4 5" id="KW-0472">Membrane</keyword>
<evidence type="ECO:0000256" key="3">
    <source>
        <dbReference type="ARBA" id="ARBA00022989"/>
    </source>
</evidence>
<keyword evidence="8" id="KW-1185">Reference proteome</keyword>
<dbReference type="PANTHER" id="PTHR23427">
    <property type="entry name" value="SURFEIT LOCUS PROTEIN"/>
    <property type="match status" value="1"/>
</dbReference>
<dbReference type="GeneID" id="92092073"/>
<evidence type="ECO:0000313" key="7">
    <source>
        <dbReference type="EMBL" id="KAK8061235.1"/>
    </source>
</evidence>
<comment type="function">
    <text evidence="5">Probably involved in the biogenesis of the COX complex.</text>
</comment>
<evidence type="ECO:0000256" key="5">
    <source>
        <dbReference type="RuleBase" id="RU363076"/>
    </source>
</evidence>
<dbReference type="Proteomes" id="UP001480595">
    <property type="component" value="Unassembled WGS sequence"/>
</dbReference>
<feature type="region of interest" description="Disordered" evidence="6">
    <location>
        <begin position="73"/>
        <end position="103"/>
    </location>
</feature>
<reference evidence="7 8" key="1">
    <citation type="submission" date="2023-01" db="EMBL/GenBank/DDBJ databases">
        <title>Analysis of 21 Apiospora genomes using comparative genomics revels a genus with tremendous synthesis potential of carbohydrate active enzymes and secondary metabolites.</title>
        <authorList>
            <person name="Sorensen T."/>
        </authorList>
    </citation>
    <scope>NUCLEOTIDE SEQUENCE [LARGE SCALE GENOMIC DNA]</scope>
    <source>
        <strain evidence="7 8">CBS 135458</strain>
    </source>
</reference>
<dbReference type="InterPro" id="IPR045214">
    <property type="entry name" value="Surf1/Surf4"/>
</dbReference>